<accession>A0ABN8IKY3</accession>
<evidence type="ECO:0000256" key="1">
    <source>
        <dbReference type="SAM" id="MobiDB-lite"/>
    </source>
</evidence>
<feature type="non-terminal residue" evidence="2">
    <location>
        <position position="1"/>
    </location>
</feature>
<dbReference type="Proteomes" id="UP000837857">
    <property type="component" value="Chromosome 24"/>
</dbReference>
<sequence>MSSGYHNIRSGQLSSLPTLPCLPDSASVVTTAAPRWSATASPPGNVLDYKARLLHVAVPWPLDTGFGRVGCPLKGYRVEGALCSLARYLEERRLLTIEVLLW</sequence>
<protein>
    <submittedName>
        <fullName evidence="2">Uncharacterized protein</fullName>
    </submittedName>
</protein>
<reference evidence="2" key="1">
    <citation type="submission" date="2022-03" db="EMBL/GenBank/DDBJ databases">
        <authorList>
            <person name="Martin H S."/>
        </authorList>
    </citation>
    <scope>NUCLEOTIDE SEQUENCE</scope>
</reference>
<dbReference type="EMBL" id="OW152836">
    <property type="protein sequence ID" value="CAH2057426.1"/>
    <property type="molecule type" value="Genomic_DNA"/>
</dbReference>
<feature type="region of interest" description="Disordered" evidence="1">
    <location>
        <begin position="1"/>
        <end position="20"/>
    </location>
</feature>
<evidence type="ECO:0000313" key="2">
    <source>
        <dbReference type="EMBL" id="CAH2057426.1"/>
    </source>
</evidence>
<evidence type="ECO:0000313" key="3">
    <source>
        <dbReference type="Proteomes" id="UP000837857"/>
    </source>
</evidence>
<feature type="compositionally biased region" description="Polar residues" evidence="1">
    <location>
        <begin position="1"/>
        <end position="17"/>
    </location>
</feature>
<organism evidence="2 3">
    <name type="scientific">Iphiclides podalirius</name>
    <name type="common">scarce swallowtail</name>
    <dbReference type="NCBI Taxonomy" id="110791"/>
    <lineage>
        <taxon>Eukaryota</taxon>
        <taxon>Metazoa</taxon>
        <taxon>Ecdysozoa</taxon>
        <taxon>Arthropoda</taxon>
        <taxon>Hexapoda</taxon>
        <taxon>Insecta</taxon>
        <taxon>Pterygota</taxon>
        <taxon>Neoptera</taxon>
        <taxon>Endopterygota</taxon>
        <taxon>Lepidoptera</taxon>
        <taxon>Glossata</taxon>
        <taxon>Ditrysia</taxon>
        <taxon>Papilionoidea</taxon>
        <taxon>Papilionidae</taxon>
        <taxon>Papilioninae</taxon>
        <taxon>Iphiclides</taxon>
    </lineage>
</organism>
<proteinExistence type="predicted"/>
<keyword evidence="3" id="KW-1185">Reference proteome</keyword>
<gene>
    <name evidence="2" type="ORF">IPOD504_LOCUS10227</name>
</gene>
<name>A0ABN8IKY3_9NEOP</name>